<name>A0ABV0ZLN3_9TELE</name>
<organism evidence="1 2">
    <name type="scientific">Ameca splendens</name>
    <dbReference type="NCBI Taxonomy" id="208324"/>
    <lineage>
        <taxon>Eukaryota</taxon>
        <taxon>Metazoa</taxon>
        <taxon>Chordata</taxon>
        <taxon>Craniata</taxon>
        <taxon>Vertebrata</taxon>
        <taxon>Euteleostomi</taxon>
        <taxon>Actinopterygii</taxon>
        <taxon>Neopterygii</taxon>
        <taxon>Teleostei</taxon>
        <taxon>Neoteleostei</taxon>
        <taxon>Acanthomorphata</taxon>
        <taxon>Ovalentaria</taxon>
        <taxon>Atherinomorphae</taxon>
        <taxon>Cyprinodontiformes</taxon>
        <taxon>Goodeidae</taxon>
        <taxon>Ameca</taxon>
    </lineage>
</organism>
<dbReference type="EMBL" id="JAHRIP010066505">
    <property type="protein sequence ID" value="MEQ2306727.1"/>
    <property type="molecule type" value="Genomic_DNA"/>
</dbReference>
<accession>A0ABV0ZLN3</accession>
<proteinExistence type="predicted"/>
<protein>
    <submittedName>
        <fullName evidence="1">Uncharacterized protein</fullName>
    </submittedName>
</protein>
<reference evidence="1 2" key="1">
    <citation type="submission" date="2021-06" db="EMBL/GenBank/DDBJ databases">
        <authorList>
            <person name="Palmer J.M."/>
        </authorList>
    </citation>
    <scope>NUCLEOTIDE SEQUENCE [LARGE SCALE GENOMIC DNA]</scope>
    <source>
        <strain evidence="1 2">AS_MEX2019</strain>
        <tissue evidence="1">Muscle</tissue>
    </source>
</reference>
<sequence length="101" mass="11494">MQHLLCQELLDCSTQSHQWWPVSTGSCSSGQTSFLVQIRNSQSLDQHEDFSFSVTFSSGCSFCCLKQVSSQMVCPLYYSEERVLAENLFPFTSETGMLFRE</sequence>
<comment type="caution">
    <text evidence="1">The sequence shown here is derived from an EMBL/GenBank/DDBJ whole genome shotgun (WGS) entry which is preliminary data.</text>
</comment>
<evidence type="ECO:0000313" key="1">
    <source>
        <dbReference type="EMBL" id="MEQ2306727.1"/>
    </source>
</evidence>
<gene>
    <name evidence="1" type="ORF">AMECASPLE_011242</name>
</gene>
<evidence type="ECO:0000313" key="2">
    <source>
        <dbReference type="Proteomes" id="UP001469553"/>
    </source>
</evidence>
<dbReference type="Proteomes" id="UP001469553">
    <property type="component" value="Unassembled WGS sequence"/>
</dbReference>
<keyword evidence="2" id="KW-1185">Reference proteome</keyword>